<reference evidence="2 3" key="1">
    <citation type="submission" date="2019-05" db="EMBL/GenBank/DDBJ databases">
        <title>Draft genome sequence of Actinomadura sp. 14C53.</title>
        <authorList>
            <person name="Saricaoglu S."/>
            <person name="Isik K."/>
        </authorList>
    </citation>
    <scope>NUCLEOTIDE SEQUENCE [LARGE SCALE GENOMIC DNA]</scope>
    <source>
        <strain evidence="2 3">14C53</strain>
    </source>
</reference>
<organism evidence="2 3">
    <name type="scientific">Actinomadura soli</name>
    <dbReference type="NCBI Taxonomy" id="2508997"/>
    <lineage>
        <taxon>Bacteria</taxon>
        <taxon>Bacillati</taxon>
        <taxon>Actinomycetota</taxon>
        <taxon>Actinomycetes</taxon>
        <taxon>Streptosporangiales</taxon>
        <taxon>Thermomonosporaceae</taxon>
        <taxon>Actinomadura</taxon>
    </lineage>
</organism>
<keyword evidence="3" id="KW-1185">Reference proteome</keyword>
<dbReference type="EMBL" id="VCKW01000466">
    <property type="protein sequence ID" value="TMQ85301.1"/>
    <property type="molecule type" value="Genomic_DNA"/>
</dbReference>
<name>A0A5C4IYU9_9ACTN</name>
<protein>
    <submittedName>
        <fullName evidence="2">Proteasome subunit beta</fullName>
    </submittedName>
</protein>
<comment type="caution">
    <text evidence="2">The sequence shown here is derived from an EMBL/GenBank/DDBJ whole genome shotgun (WGS) entry which is preliminary data.</text>
</comment>
<evidence type="ECO:0000313" key="3">
    <source>
        <dbReference type="Proteomes" id="UP000309174"/>
    </source>
</evidence>
<feature type="non-terminal residue" evidence="2">
    <location>
        <position position="57"/>
    </location>
</feature>
<dbReference type="GO" id="GO:0000502">
    <property type="term" value="C:proteasome complex"/>
    <property type="evidence" value="ECO:0007669"/>
    <property type="project" value="UniProtKB-KW"/>
</dbReference>
<evidence type="ECO:0000313" key="2">
    <source>
        <dbReference type="EMBL" id="TMQ85301.1"/>
    </source>
</evidence>
<dbReference type="InterPro" id="IPR029055">
    <property type="entry name" value="Ntn_hydrolases_N"/>
</dbReference>
<sequence length="57" mass="5801">MPGLFASPDTSSFTEFLGGYSPELLPGRRTPPASRAGDDIPHGTTIVAVGFPGGVVV</sequence>
<dbReference type="Proteomes" id="UP000309174">
    <property type="component" value="Unassembled WGS sequence"/>
</dbReference>
<gene>
    <name evidence="2" type="ORF">ETD83_40690</name>
</gene>
<dbReference type="AlphaFoldDB" id="A0A5C4IYU9"/>
<proteinExistence type="predicted"/>
<dbReference type="Gene3D" id="3.60.20.10">
    <property type="entry name" value="Glutamine Phosphoribosylpyrophosphate, subunit 1, domain 1"/>
    <property type="match status" value="1"/>
</dbReference>
<evidence type="ECO:0000256" key="1">
    <source>
        <dbReference type="SAM" id="MobiDB-lite"/>
    </source>
</evidence>
<accession>A0A5C4IYU9</accession>
<feature type="region of interest" description="Disordered" evidence="1">
    <location>
        <begin position="17"/>
        <end position="41"/>
    </location>
</feature>
<keyword evidence="2" id="KW-0647">Proteasome</keyword>